<feature type="domain" description="PKD-like" evidence="2">
    <location>
        <begin position="1168"/>
        <end position="1248"/>
    </location>
</feature>
<dbReference type="Gene3D" id="2.60.40.10">
    <property type="entry name" value="Immunoglobulins"/>
    <property type="match status" value="2"/>
</dbReference>
<dbReference type="Pfam" id="PF13585">
    <property type="entry name" value="CHU_C"/>
    <property type="match status" value="1"/>
</dbReference>
<feature type="domain" description="Ig-like" evidence="1">
    <location>
        <begin position="337"/>
        <end position="416"/>
    </location>
</feature>
<gene>
    <name evidence="3" type="ORF">J2W55_001717</name>
</gene>
<evidence type="ECO:0000313" key="3">
    <source>
        <dbReference type="EMBL" id="MDR6941875.1"/>
    </source>
</evidence>
<feature type="domain" description="Ig-like" evidence="1">
    <location>
        <begin position="986"/>
        <end position="1063"/>
    </location>
</feature>
<sequence>MHKKLLVLSFIIFSFTAYSRICILDVTLSSSGSSICSGTSVVLTTKITGGTGPYNYVWNTGEKTPSISVNKAGTYTVSVSDNTPGCQPITKSITITSLITPNAPTAANQIICPNSYTTLKATAPGGDYQWYDAPVDGTFLKSGDSYITPIITETTTFYVQTTVSGCTSPRTPVTVYVTGKPSVTGATLCAGGVATLSASGGDSYTWYDAASGGNQVGTGPTFVTPVLSSSKTYHVVAIIRGCTSVRTPVTARVTAPPPPPTASDVSTCVGSSASLHADAPDGVFDWFDVPTGGTSLISSPDYTTPPLTATTTYYVQTTINNCQSDRKAVIVTVNPIPQPPPTQTVSICNGTSTTLTADPAPTGTYAWYDQASGGTLLKNGVTFQTPVLTNSTIYYVQHSNGGCTSDRTAVNVNITPPPAAPSVSEPVICSGAVATLTATSAAGGTFQWYNSATGGTLLSSNATYVTPALTGNTTYYVQTTVGGCISARTPATVKVLEPVPAPTVPATSICSGNSAALVASGSPDEYEWYDAATGGNLLTTGSTYVTPVLTSNQTYYVQSIANDCTSLRKAVTVTVNPIPSAPTANDASICPGTSANLTASAASGTIQWYDAPKDGNLLATSNTFSTPVLVKKTTYYVQNTNGSCVSERSAVTVNMISTASPQFKYESGTFCTSGSNPSPAIYVPGGTFSAAPVGLTFVSTSTGQINIAASIPGKYTITYDYGGACPGTSTADITITSTADAQFSYKGPFCTSGPNPLPVFSAGASAGVYSSSPAGLVFKNTSTGEIDLSASKAGTYTVTNTITATAGCQARTSTAQVTIFEAVSVNAGSNQTVPSGTPVKLEATISSGSGIWKGGNGSFSDKTDPHAIYTPRAGETKATLTFTSADPAGPCGPVSSTVTITFNPIPPAPTVTSNPVCIGNSATLVATAPGGTYKWFDAASDGTELFTGPIFKTPPLTTTTTYYVQVTKSGITSSRKAVTVNITPTPAAPQVDISPACAGGTATLTASGSTGTYKWYDAPIGGTLLETKAVYVTPVLNADKSYYVQTTVNGCTSPRTQVDVKVSQAPHVTSAATGIICSGTPLDYTITADIPATTFSWSRAAVAGISNPAATAETDGPINEPLMNTLSTPVNVKYIITPVANGCTGPAFTYQVTVNPLPVVSSDATAIICNGTTDGYEIKFDNSGASVTWSRAAVDGISNAAVSGQTAPVIKEVLFNTSTAPVDATYVFNYKTSNCQGPPFSLVMKVNPAVKITSDVIGTVCSGIPQNYTITSNIPSATFSWKRDAVTNISNPAVSDQTNAVIDEKLINTGPVAVKVTYIITAQAFGCTSTPFTYVVTVNPQADAPVANSNTPVCEGSTIQLRTPTIPRATYKWTGPNGYVSELQNPDIPNVTAANGGTYNLYVITNDCTSPATSIDVQVNEPPKADAGPDQTQCITSTAIKLAGSVTGGTSTGIWSVTSGTGKFFPSSDQLDAQYIPSAEDKAAGSVKLTLSSTSKDDCAISTSDMTVTFAPSPAADAGADLNVCAQDESIKLSGRILIPGGALWSNKTGSGTFSPSATQPDAFYIPSAADIQSGSVTLILTATAAGICDIPTDEMTIKFTPPPTLNAGGTRYVLKDRTITLTPTVSDENVQYLWSPAAGLSSTTIKNPVLTGDVDRTYTLQITDSRGCVSTDKTFIKVSPQLIVPNTFTPNGDGSNDFWDIRGLIAYENAVVDIFNRYGQQLFHSIGYSKPWEGTYNGQPVPAGTYYYKINTNVNNQVLSGYVLIIR</sequence>
<evidence type="ECO:0000259" key="2">
    <source>
        <dbReference type="Pfam" id="PF19406"/>
    </source>
</evidence>
<feature type="domain" description="Ig-like" evidence="1">
    <location>
        <begin position="579"/>
        <end position="654"/>
    </location>
</feature>
<dbReference type="Pfam" id="PF19406">
    <property type="entry name" value="PKD_5"/>
    <property type="match status" value="3"/>
</dbReference>
<dbReference type="InterPro" id="IPR013783">
    <property type="entry name" value="Ig-like_fold"/>
</dbReference>
<dbReference type="InterPro" id="IPR026341">
    <property type="entry name" value="T9SS_type_B"/>
</dbReference>
<feature type="domain" description="PKD-like" evidence="2">
    <location>
        <begin position="1259"/>
        <end position="1341"/>
    </location>
</feature>
<evidence type="ECO:0000313" key="4">
    <source>
        <dbReference type="Proteomes" id="UP001247620"/>
    </source>
</evidence>
<dbReference type="NCBIfam" id="TIGR04131">
    <property type="entry name" value="Bac_Flav_CTERM"/>
    <property type="match status" value="1"/>
</dbReference>
<dbReference type="EMBL" id="JAVDUU010000002">
    <property type="protein sequence ID" value="MDR6941875.1"/>
    <property type="molecule type" value="Genomic_DNA"/>
</dbReference>
<proteinExistence type="predicted"/>
<evidence type="ECO:0000259" key="1">
    <source>
        <dbReference type="Pfam" id="PF19081"/>
    </source>
</evidence>
<feature type="domain" description="Ig-like" evidence="1">
    <location>
        <begin position="257"/>
        <end position="335"/>
    </location>
</feature>
<name>A0ABU1T907_9SPHI</name>
<dbReference type="Pfam" id="PF19081">
    <property type="entry name" value="Ig_7"/>
    <property type="match status" value="9"/>
</dbReference>
<dbReference type="InterPro" id="IPR045828">
    <property type="entry name" value="PKD_Bacteroidetes"/>
</dbReference>
<feature type="domain" description="PKD-like" evidence="2">
    <location>
        <begin position="1076"/>
        <end position="1158"/>
    </location>
</feature>
<dbReference type="InterPro" id="IPR044023">
    <property type="entry name" value="Ig_7"/>
</dbReference>
<organism evidence="3 4">
    <name type="scientific">Mucilaginibacter pocheonensis</name>
    <dbReference type="NCBI Taxonomy" id="398050"/>
    <lineage>
        <taxon>Bacteria</taxon>
        <taxon>Pseudomonadati</taxon>
        <taxon>Bacteroidota</taxon>
        <taxon>Sphingobacteriia</taxon>
        <taxon>Sphingobacteriales</taxon>
        <taxon>Sphingobacteriaceae</taxon>
        <taxon>Mucilaginibacter</taxon>
    </lineage>
</organism>
<feature type="domain" description="Ig-like" evidence="1">
    <location>
        <begin position="906"/>
        <end position="984"/>
    </location>
</feature>
<keyword evidence="4" id="KW-1185">Reference proteome</keyword>
<accession>A0ABU1T907</accession>
<dbReference type="RefSeq" id="WP_310094294.1">
    <property type="nucleotide sequence ID" value="NZ_JAVDUU010000002.1"/>
</dbReference>
<reference evidence="3 4" key="1">
    <citation type="submission" date="2023-07" db="EMBL/GenBank/DDBJ databases">
        <title>Sorghum-associated microbial communities from plants grown in Nebraska, USA.</title>
        <authorList>
            <person name="Schachtman D."/>
        </authorList>
    </citation>
    <scope>NUCLEOTIDE SEQUENCE [LARGE SCALE GENOMIC DNA]</scope>
    <source>
        <strain evidence="3 4">3262</strain>
    </source>
</reference>
<feature type="domain" description="Ig-like" evidence="1">
    <location>
        <begin position="501"/>
        <end position="577"/>
    </location>
</feature>
<feature type="domain" description="Ig-like" evidence="1">
    <location>
        <begin position="101"/>
        <end position="178"/>
    </location>
</feature>
<protein>
    <submittedName>
        <fullName evidence="3">Gliding motility-associated-like protein</fullName>
    </submittedName>
</protein>
<feature type="domain" description="Ig-like" evidence="1">
    <location>
        <begin position="418"/>
        <end position="495"/>
    </location>
</feature>
<feature type="domain" description="Ig-like" evidence="1">
    <location>
        <begin position="181"/>
        <end position="254"/>
    </location>
</feature>
<dbReference type="Proteomes" id="UP001247620">
    <property type="component" value="Unassembled WGS sequence"/>
</dbReference>
<comment type="caution">
    <text evidence="3">The sequence shown here is derived from an EMBL/GenBank/DDBJ whole genome shotgun (WGS) entry which is preliminary data.</text>
</comment>